<dbReference type="PROSITE" id="PS50177">
    <property type="entry name" value="NTF2_DOMAIN"/>
    <property type="match status" value="1"/>
</dbReference>
<dbReference type="InterPro" id="IPR032710">
    <property type="entry name" value="NTF2-like_dom_sf"/>
</dbReference>
<feature type="chain" id="PRO_5019197656" description="NTF2 domain-containing protein" evidence="2">
    <location>
        <begin position="19"/>
        <end position="807"/>
    </location>
</feature>
<feature type="compositionally biased region" description="Basic and acidic residues" evidence="1">
    <location>
        <begin position="402"/>
        <end position="421"/>
    </location>
</feature>
<keyword evidence="5" id="KW-1185">Reference proteome</keyword>
<name>A0A430QS31_SCHBO</name>
<evidence type="ECO:0000256" key="1">
    <source>
        <dbReference type="SAM" id="MobiDB-lite"/>
    </source>
</evidence>
<dbReference type="InterPro" id="IPR045875">
    <property type="entry name" value="NTF2"/>
</dbReference>
<feature type="region of interest" description="Disordered" evidence="1">
    <location>
        <begin position="337"/>
        <end position="452"/>
    </location>
</feature>
<feature type="compositionally biased region" description="Basic and acidic residues" evidence="1">
    <location>
        <begin position="265"/>
        <end position="274"/>
    </location>
</feature>
<evidence type="ECO:0000313" key="5">
    <source>
        <dbReference type="Proteomes" id="UP000290809"/>
    </source>
</evidence>
<dbReference type="Pfam" id="PF01105">
    <property type="entry name" value="EMP24_GP25L"/>
    <property type="match status" value="1"/>
</dbReference>
<keyword evidence="2" id="KW-0732">Signal</keyword>
<comment type="caution">
    <text evidence="4">The sequence shown here is derived from an EMBL/GenBank/DDBJ whole genome shotgun (WGS) entry which is preliminary data.</text>
</comment>
<feature type="compositionally biased region" description="Polar residues" evidence="1">
    <location>
        <begin position="91"/>
        <end position="105"/>
    </location>
</feature>
<gene>
    <name evidence="4" type="ORF">DC041_0006199</name>
</gene>
<organism evidence="4 5">
    <name type="scientific">Schistosoma bovis</name>
    <name type="common">Blood fluke</name>
    <dbReference type="NCBI Taxonomy" id="6184"/>
    <lineage>
        <taxon>Eukaryota</taxon>
        <taxon>Metazoa</taxon>
        <taxon>Spiralia</taxon>
        <taxon>Lophotrochozoa</taxon>
        <taxon>Platyhelminthes</taxon>
        <taxon>Trematoda</taxon>
        <taxon>Digenea</taxon>
        <taxon>Strigeidida</taxon>
        <taxon>Schistosomatoidea</taxon>
        <taxon>Schistosomatidae</taxon>
        <taxon>Schistosoma</taxon>
    </lineage>
</organism>
<dbReference type="PANTHER" id="PTHR12612">
    <property type="entry name" value="NUCLEAR TRANSPORT FACTOR 2"/>
    <property type="match status" value="1"/>
</dbReference>
<feature type="compositionally biased region" description="Polar residues" evidence="1">
    <location>
        <begin position="422"/>
        <end position="439"/>
    </location>
</feature>
<dbReference type="GO" id="GO:0006913">
    <property type="term" value="P:nucleocytoplasmic transport"/>
    <property type="evidence" value="ECO:0007669"/>
    <property type="project" value="InterPro"/>
</dbReference>
<reference evidence="4 5" key="1">
    <citation type="journal article" date="2019" name="PLoS Pathog.">
        <title>Genome sequence of the bovine parasite Schistosoma bovis Tanzania.</title>
        <authorList>
            <person name="Oey H."/>
            <person name="Zakrzewski M."/>
            <person name="Gobert G."/>
            <person name="Gravermann K."/>
            <person name="Stoye J."/>
            <person name="Jones M."/>
            <person name="Mcmanus D."/>
            <person name="Krause L."/>
        </authorList>
    </citation>
    <scope>NUCLEOTIDE SEQUENCE [LARGE SCALE GENOMIC DNA]</scope>
    <source>
        <strain evidence="4 5">TAN1997</strain>
    </source>
</reference>
<feature type="domain" description="NTF2" evidence="3">
    <location>
        <begin position="689"/>
        <end position="805"/>
    </location>
</feature>
<dbReference type="InterPro" id="IPR009038">
    <property type="entry name" value="GOLD_dom"/>
</dbReference>
<dbReference type="Pfam" id="PF02136">
    <property type="entry name" value="NTF2"/>
    <property type="match status" value="1"/>
</dbReference>
<accession>A0A430QS31</accession>
<dbReference type="InterPro" id="IPR018222">
    <property type="entry name" value="Nuclear_transport_factor_2_euk"/>
</dbReference>
<feature type="compositionally biased region" description="Polar residues" evidence="1">
    <location>
        <begin position="47"/>
        <end position="76"/>
    </location>
</feature>
<feature type="compositionally biased region" description="Polar residues" evidence="1">
    <location>
        <begin position="245"/>
        <end position="263"/>
    </location>
</feature>
<protein>
    <recommendedName>
        <fullName evidence="3">NTF2 domain-containing protein</fullName>
    </recommendedName>
</protein>
<dbReference type="Gene3D" id="3.10.450.50">
    <property type="match status" value="1"/>
</dbReference>
<dbReference type="AlphaFoldDB" id="A0A430QS31"/>
<sequence>MGRLGRILDLFLILTVNCQPSVNLREYPNTASAASGQFMHQDANANTPIENLDTHSTYSSSIVSDGNHISNPTNGKPSHLDSPRFHEASYGQDSSSFDHSSNVNIDETRGSNHESPIVNQKHDQSGSSHGVYTSMHKKTTHNAQQIPTVSNIPLPNMARGPQPSPGGQAHDFIYKDIGRWFGVFMFVMGRLGRILDLFLILTVNCQPSVNLREYPNTASAASGQFMHQDANANTPIENLDTHSTYSSSIVSDGNHISNPTNGKPSHLDSPRFHEASYGQDSSSFDHSSNVNIDETRGSNHESPIVNQKHDQSGSSHGVYTSMHKKTTHNAQQIPTVSNIPLPNMARGPQPSPGGQAHDFIYKDIGLDNRLSQGQVPGARINQPPPNYFDDELGSMVSNHGPELSERRHFHDSKDTLFKDPSDNTVSRSQWEAGDQSSSHNRPKKSRRDTSSEYQLDEIFSLPSREDPIQNQADFVSLVVIVPPGVKHCYFYRPITNFDVEYQVLKGGHLDIGIFIRDPEGEPIAIRPPLSDSQVSISVPKYFRLMPYAICLDNRKASYAYKNVYFSVDANLNWDNPSELERQAIETLRNNPLVNSQAQAASAEHAENINKLMAQLDILFGRLRRIEHMQQRSSNFDSADKSLMEGNLERIMTGSLFQVVLMIAVATVQMGQTTEVTGNDDELWKTASEAGEKFSALYYRAFDKPNRPDLPGFFMDNVVLLWNGNRVEGQQLVVDFFSKLPDSTCTLHSLSCQPVHKSLSGDRLLVLVNVFGTIKFEQHPTHIFSETFFLTQESNLWRVQSVTFRFID</sequence>
<evidence type="ECO:0000256" key="2">
    <source>
        <dbReference type="SAM" id="SignalP"/>
    </source>
</evidence>
<feature type="region of interest" description="Disordered" evidence="1">
    <location>
        <begin position="47"/>
        <end position="130"/>
    </location>
</feature>
<evidence type="ECO:0000259" key="3">
    <source>
        <dbReference type="PROSITE" id="PS50177"/>
    </source>
</evidence>
<feature type="compositionally biased region" description="Polar residues" evidence="1">
    <location>
        <begin position="278"/>
        <end position="292"/>
    </location>
</feature>
<dbReference type="Proteomes" id="UP000290809">
    <property type="component" value="Unassembled WGS sequence"/>
</dbReference>
<dbReference type="EMBL" id="QMKO01001441">
    <property type="protein sequence ID" value="RTG90510.1"/>
    <property type="molecule type" value="Genomic_DNA"/>
</dbReference>
<dbReference type="SUPFAM" id="SSF54427">
    <property type="entry name" value="NTF2-like"/>
    <property type="match status" value="1"/>
</dbReference>
<dbReference type="STRING" id="6184.A0A430QS31"/>
<evidence type="ECO:0000313" key="4">
    <source>
        <dbReference type="EMBL" id="RTG90510.1"/>
    </source>
</evidence>
<feature type="region of interest" description="Disordered" evidence="1">
    <location>
        <begin position="245"/>
        <end position="317"/>
    </location>
</feature>
<feature type="signal peptide" evidence="2">
    <location>
        <begin position="1"/>
        <end position="18"/>
    </location>
</feature>
<dbReference type="InterPro" id="IPR002075">
    <property type="entry name" value="NTF2_dom"/>
</dbReference>
<dbReference type="SMART" id="SM01190">
    <property type="entry name" value="EMP24_GP25L"/>
    <property type="match status" value="1"/>
</dbReference>
<proteinExistence type="predicted"/>
<feature type="compositionally biased region" description="Basic and acidic residues" evidence="1">
    <location>
        <begin position="78"/>
        <end position="87"/>
    </location>
</feature>